<evidence type="ECO:0000313" key="1">
    <source>
        <dbReference type="EMBL" id="MET3611784.1"/>
    </source>
</evidence>
<accession>A0ABV2IVQ7</accession>
<sequence length="290" mass="31888">MAGQSYGPIEIFRAGTFTPMNGEPAKITTRELKEIASTYDPVNYPAPVVIGHPKTDTPAYGWVDKLYVEGDKLMATTRETVAEFADMVKEGRYKKVSVSLFLPNSTANPKPGSVYLQHLGFLGGASPAVPGLKPVQFSHVAGGTFDLQQSVEFAGFSSGERREFEALRRERAAMRIERLIEDGRVLPVFRDEVVDFAASLDSSDTISFADGPKTTSRDWFLSYLERQPKVVSFGAVDVSGDPFAGKPQSIVIPNGYTIDPARHQLYQRAREIERAKNISFAEAVDLASEE</sequence>
<gene>
    <name evidence="1" type="ORF">ABID16_000089</name>
</gene>
<keyword evidence="2" id="KW-1185">Reference proteome</keyword>
<evidence type="ECO:0000313" key="2">
    <source>
        <dbReference type="Proteomes" id="UP001549047"/>
    </source>
</evidence>
<dbReference type="RefSeq" id="WP_354554055.1">
    <property type="nucleotide sequence ID" value="NZ_JBEPMB010000001.1"/>
</dbReference>
<proteinExistence type="predicted"/>
<dbReference type="Proteomes" id="UP001549047">
    <property type="component" value="Unassembled WGS sequence"/>
</dbReference>
<protein>
    <submittedName>
        <fullName evidence="1">Uncharacterized protein</fullName>
    </submittedName>
</protein>
<dbReference type="EMBL" id="JBEPMB010000001">
    <property type="protein sequence ID" value="MET3611784.1"/>
    <property type="molecule type" value="Genomic_DNA"/>
</dbReference>
<organism evidence="1 2">
    <name type="scientific">Rhizobium aquaticum</name>
    <dbReference type="NCBI Taxonomy" id="1549636"/>
    <lineage>
        <taxon>Bacteria</taxon>
        <taxon>Pseudomonadati</taxon>
        <taxon>Pseudomonadota</taxon>
        <taxon>Alphaproteobacteria</taxon>
        <taxon>Hyphomicrobiales</taxon>
        <taxon>Rhizobiaceae</taxon>
        <taxon>Rhizobium/Agrobacterium group</taxon>
        <taxon>Rhizobium</taxon>
    </lineage>
</organism>
<name>A0ABV2IVQ7_9HYPH</name>
<reference evidence="1 2" key="1">
    <citation type="submission" date="2024-06" db="EMBL/GenBank/DDBJ databases">
        <title>Genomic Encyclopedia of Type Strains, Phase IV (KMG-IV): sequencing the most valuable type-strain genomes for metagenomic binning, comparative biology and taxonomic classification.</title>
        <authorList>
            <person name="Goeker M."/>
        </authorList>
    </citation>
    <scope>NUCLEOTIDE SEQUENCE [LARGE SCALE GENOMIC DNA]</scope>
    <source>
        <strain evidence="1 2">DSM 29780</strain>
    </source>
</reference>
<comment type="caution">
    <text evidence="1">The sequence shown here is derived from an EMBL/GenBank/DDBJ whole genome shotgun (WGS) entry which is preliminary data.</text>
</comment>